<reference evidence="1" key="1">
    <citation type="submission" date="2021-08" db="EMBL/GenBank/DDBJ databases">
        <authorList>
            <person name="Misof B."/>
            <person name="Oliver O."/>
            <person name="Podsiadlowski L."/>
            <person name="Donath A."/>
            <person name="Peters R."/>
            <person name="Mayer C."/>
            <person name="Rust J."/>
            <person name="Gunkel S."/>
            <person name="Lesny P."/>
            <person name="Martin S."/>
            <person name="Oeyen J.P."/>
            <person name="Petersen M."/>
            <person name="Panagiotis P."/>
            <person name="Wilbrandt J."/>
            <person name="Tanja T."/>
        </authorList>
    </citation>
    <scope>NUCLEOTIDE SEQUENCE</scope>
    <source>
        <strain evidence="1">GBR_01_08_01A</strain>
        <tissue evidence="1">Thorax + abdomen</tissue>
    </source>
</reference>
<dbReference type="EMBL" id="JAIFRP010000006">
    <property type="protein sequence ID" value="KAK2588116.1"/>
    <property type="molecule type" value="Genomic_DNA"/>
</dbReference>
<reference evidence="1" key="2">
    <citation type="journal article" date="2023" name="Commun. Biol.">
        <title>Intrasexual cuticular hydrocarbon dimorphism in a wasp sheds light on hydrocarbon biosynthesis genes in Hymenoptera.</title>
        <authorList>
            <person name="Moris V.C."/>
            <person name="Podsiadlowski L."/>
            <person name="Martin S."/>
            <person name="Oeyen J.P."/>
            <person name="Donath A."/>
            <person name="Petersen M."/>
            <person name="Wilbrandt J."/>
            <person name="Misof B."/>
            <person name="Liedtke D."/>
            <person name="Thamm M."/>
            <person name="Scheiner R."/>
            <person name="Schmitt T."/>
            <person name="Niehuis O."/>
        </authorList>
    </citation>
    <scope>NUCLEOTIDE SEQUENCE</scope>
    <source>
        <strain evidence="1">GBR_01_08_01A</strain>
    </source>
</reference>
<protein>
    <submittedName>
        <fullName evidence="1">Uncharacterized protein</fullName>
    </submittedName>
</protein>
<organism evidence="1 2">
    <name type="scientific">Odynerus spinipes</name>
    <dbReference type="NCBI Taxonomy" id="1348599"/>
    <lineage>
        <taxon>Eukaryota</taxon>
        <taxon>Metazoa</taxon>
        <taxon>Ecdysozoa</taxon>
        <taxon>Arthropoda</taxon>
        <taxon>Hexapoda</taxon>
        <taxon>Insecta</taxon>
        <taxon>Pterygota</taxon>
        <taxon>Neoptera</taxon>
        <taxon>Endopterygota</taxon>
        <taxon>Hymenoptera</taxon>
        <taxon>Apocrita</taxon>
        <taxon>Aculeata</taxon>
        <taxon>Vespoidea</taxon>
        <taxon>Vespidae</taxon>
        <taxon>Eumeninae</taxon>
        <taxon>Odynerus</taxon>
    </lineage>
</organism>
<dbReference type="Proteomes" id="UP001258017">
    <property type="component" value="Unassembled WGS sequence"/>
</dbReference>
<evidence type="ECO:0000313" key="2">
    <source>
        <dbReference type="Proteomes" id="UP001258017"/>
    </source>
</evidence>
<dbReference type="AlphaFoldDB" id="A0AAD9RY90"/>
<gene>
    <name evidence="1" type="ORF">KPH14_004171</name>
</gene>
<name>A0AAD9RY90_9HYME</name>
<sequence length="118" mass="13439">MERMSSVVAARKQRESIARETIALVTRESLPRRVDDDHRSREDVSSYPTWRGITKESRFEGNSFIIGGKKKLKEETVSDTSMIDKIQAPRGKCFLRQGSENRFATFGHRTRTSYGAVG</sequence>
<keyword evidence="2" id="KW-1185">Reference proteome</keyword>
<proteinExistence type="predicted"/>
<evidence type="ECO:0000313" key="1">
    <source>
        <dbReference type="EMBL" id="KAK2588116.1"/>
    </source>
</evidence>
<comment type="caution">
    <text evidence="1">The sequence shown here is derived from an EMBL/GenBank/DDBJ whole genome shotgun (WGS) entry which is preliminary data.</text>
</comment>
<accession>A0AAD9RY90</accession>